<gene>
    <name evidence="1" type="ORF">ACFSMZ_15300</name>
</gene>
<dbReference type="InterPro" id="IPR010985">
    <property type="entry name" value="Ribbon_hlx_hlx"/>
</dbReference>
<proteinExistence type="predicted"/>
<protein>
    <recommendedName>
        <fullName evidence="3">Ribbon-helix-helix protein CopG domain-containing protein</fullName>
    </recommendedName>
</protein>
<keyword evidence="2" id="KW-1185">Reference proteome</keyword>
<dbReference type="SUPFAM" id="SSF47598">
    <property type="entry name" value="Ribbon-helix-helix"/>
    <property type="match status" value="1"/>
</dbReference>
<dbReference type="RefSeq" id="WP_345098487.1">
    <property type="nucleotide sequence ID" value="NZ_BAABGS010000017.1"/>
</dbReference>
<sequence length="69" mass="8248">MSEKITKYERYRRNREAQGETQVQIWLRHDLCKKVDALVRAGNYKNRSELFAKVMAEFVEGRNLEGQQM</sequence>
<organism evidence="1 2">
    <name type="scientific">Chelativorans composti</name>
    <dbReference type="NCBI Taxonomy" id="768533"/>
    <lineage>
        <taxon>Bacteria</taxon>
        <taxon>Pseudomonadati</taxon>
        <taxon>Pseudomonadota</taxon>
        <taxon>Alphaproteobacteria</taxon>
        <taxon>Hyphomicrobiales</taxon>
        <taxon>Phyllobacteriaceae</taxon>
        <taxon>Chelativorans</taxon>
    </lineage>
</organism>
<evidence type="ECO:0000313" key="1">
    <source>
        <dbReference type="EMBL" id="MFD2261115.1"/>
    </source>
</evidence>
<accession>A0ABW5DP74</accession>
<comment type="caution">
    <text evidence="1">The sequence shown here is derived from an EMBL/GenBank/DDBJ whole genome shotgun (WGS) entry which is preliminary data.</text>
</comment>
<evidence type="ECO:0000313" key="2">
    <source>
        <dbReference type="Proteomes" id="UP001597373"/>
    </source>
</evidence>
<name>A0ABW5DP74_9HYPH</name>
<reference evidence="2" key="1">
    <citation type="journal article" date="2019" name="Int. J. Syst. Evol. Microbiol.">
        <title>The Global Catalogue of Microorganisms (GCM) 10K type strain sequencing project: providing services to taxonomists for standard genome sequencing and annotation.</title>
        <authorList>
            <consortium name="The Broad Institute Genomics Platform"/>
            <consortium name="The Broad Institute Genome Sequencing Center for Infectious Disease"/>
            <person name="Wu L."/>
            <person name="Ma J."/>
        </authorList>
    </citation>
    <scope>NUCLEOTIDE SEQUENCE [LARGE SCALE GENOMIC DNA]</scope>
    <source>
        <strain evidence="2">KCTC 23707</strain>
    </source>
</reference>
<dbReference type="Proteomes" id="UP001597373">
    <property type="component" value="Unassembled WGS sequence"/>
</dbReference>
<dbReference type="EMBL" id="JBHUIR010000059">
    <property type="protein sequence ID" value="MFD2261115.1"/>
    <property type="molecule type" value="Genomic_DNA"/>
</dbReference>
<evidence type="ECO:0008006" key="3">
    <source>
        <dbReference type="Google" id="ProtNLM"/>
    </source>
</evidence>